<comment type="caution">
    <text evidence="2">The sequence shown here is derived from an EMBL/GenBank/DDBJ whole genome shotgun (WGS) entry which is preliminary data.</text>
</comment>
<dbReference type="EMBL" id="BQNB010016658">
    <property type="protein sequence ID" value="GJT54281.1"/>
    <property type="molecule type" value="Genomic_DNA"/>
</dbReference>
<dbReference type="PANTHER" id="PTHR24559:SF444">
    <property type="entry name" value="REVERSE TRANSCRIPTASE DOMAIN-CONTAINING PROTEIN"/>
    <property type="match status" value="1"/>
</dbReference>
<proteinExistence type="predicted"/>
<dbReference type="Proteomes" id="UP001151760">
    <property type="component" value="Unassembled WGS sequence"/>
</dbReference>
<dbReference type="InterPro" id="IPR043128">
    <property type="entry name" value="Rev_trsase/Diguanyl_cyclase"/>
</dbReference>
<dbReference type="InterPro" id="IPR036397">
    <property type="entry name" value="RNaseH_sf"/>
</dbReference>
<evidence type="ECO:0000259" key="1">
    <source>
        <dbReference type="Pfam" id="PF00078"/>
    </source>
</evidence>
<dbReference type="InterPro" id="IPR000477">
    <property type="entry name" value="RT_dom"/>
</dbReference>
<protein>
    <submittedName>
        <fullName evidence="2">Retrotransposon-related protein</fullName>
    </submittedName>
</protein>
<dbReference type="CDD" id="cd01647">
    <property type="entry name" value="RT_LTR"/>
    <property type="match status" value="1"/>
</dbReference>
<dbReference type="SUPFAM" id="SSF56672">
    <property type="entry name" value="DNA/RNA polymerases"/>
    <property type="match status" value="1"/>
</dbReference>
<keyword evidence="3" id="KW-1185">Reference proteome</keyword>
<dbReference type="InterPro" id="IPR053134">
    <property type="entry name" value="RNA-dir_DNA_polymerase"/>
</dbReference>
<accession>A0ABQ5ETE3</accession>
<evidence type="ECO:0000313" key="3">
    <source>
        <dbReference type="Proteomes" id="UP001151760"/>
    </source>
</evidence>
<dbReference type="Pfam" id="PF00078">
    <property type="entry name" value="RVT_1"/>
    <property type="match status" value="1"/>
</dbReference>
<dbReference type="PANTHER" id="PTHR24559">
    <property type="entry name" value="TRANSPOSON TY3-I GAG-POL POLYPROTEIN"/>
    <property type="match status" value="1"/>
</dbReference>
<reference evidence="2" key="1">
    <citation type="journal article" date="2022" name="Int. J. Mol. Sci.">
        <title>Draft Genome of Tanacetum Coccineum: Genomic Comparison of Closely Related Tanacetum-Family Plants.</title>
        <authorList>
            <person name="Yamashiro T."/>
            <person name="Shiraishi A."/>
            <person name="Nakayama K."/>
            <person name="Satake H."/>
        </authorList>
    </citation>
    <scope>NUCLEOTIDE SEQUENCE</scope>
</reference>
<organism evidence="2 3">
    <name type="scientific">Tanacetum coccineum</name>
    <dbReference type="NCBI Taxonomy" id="301880"/>
    <lineage>
        <taxon>Eukaryota</taxon>
        <taxon>Viridiplantae</taxon>
        <taxon>Streptophyta</taxon>
        <taxon>Embryophyta</taxon>
        <taxon>Tracheophyta</taxon>
        <taxon>Spermatophyta</taxon>
        <taxon>Magnoliopsida</taxon>
        <taxon>eudicotyledons</taxon>
        <taxon>Gunneridae</taxon>
        <taxon>Pentapetalae</taxon>
        <taxon>asterids</taxon>
        <taxon>campanulids</taxon>
        <taxon>Asterales</taxon>
        <taxon>Asteraceae</taxon>
        <taxon>Asteroideae</taxon>
        <taxon>Anthemideae</taxon>
        <taxon>Anthemidinae</taxon>
        <taxon>Tanacetum</taxon>
    </lineage>
</organism>
<dbReference type="Gene3D" id="3.30.420.10">
    <property type="entry name" value="Ribonuclease H-like superfamily/Ribonuclease H"/>
    <property type="match status" value="1"/>
</dbReference>
<name>A0ABQ5ETE3_9ASTR</name>
<gene>
    <name evidence="2" type="ORF">Tco_0989335</name>
</gene>
<dbReference type="Gene3D" id="3.30.70.270">
    <property type="match status" value="2"/>
</dbReference>
<dbReference type="InterPro" id="IPR043502">
    <property type="entry name" value="DNA/RNA_pol_sf"/>
</dbReference>
<evidence type="ECO:0000313" key="2">
    <source>
        <dbReference type="EMBL" id="GJT54281.1"/>
    </source>
</evidence>
<dbReference type="Gene3D" id="3.10.10.10">
    <property type="entry name" value="HIV Type 1 Reverse Transcriptase, subunit A, domain 1"/>
    <property type="match status" value="1"/>
</dbReference>
<reference evidence="2" key="2">
    <citation type="submission" date="2022-01" db="EMBL/GenBank/DDBJ databases">
        <authorList>
            <person name="Yamashiro T."/>
            <person name="Shiraishi A."/>
            <person name="Satake H."/>
            <person name="Nakayama K."/>
        </authorList>
    </citation>
    <scope>NUCLEOTIDE SEQUENCE</scope>
</reference>
<sequence>MSTVKEDGEQKFTKGAYFLGKMVWAKEYRKLIDLLSKQKNNLNGFKLGVYGNGENAREHTSESMAPTTRNIATTSTSDERVTRQYVEDALAQIREMITSLGAHNNHGSRQARGLSTELEMAVRMFKPKTLSDAYCLTTLQETTLEAIKKKSRPFLNQTNGRFGVTNVSRSNEKEEEFVDADDTLVDTVHEKVMPQISLNALSGDLLKGWDVKFGVPVLCQFQWLGVKNWSQSVSTRISNGNCMDRPSQLMLCFYQWEDVIWPYRHPPMQKDAIEAMIKELLETGLNKYTIKDKFLIPVIEELIDELGGGVIFSKLDLRSGYHQIRMYKDDIAKTSFKTNEGHYEFLVMPFGLTNAPSTFQALMNEVFREFLRKFILVFFDDILIYNRSLEDHVQHLIVVLSKIKDHSLYAKESKCVFGTTHVEYLEHVISTERVATDSSKVQAMQTWPIPTTLKQLRGFLGLTGYYRRGRIRSSAAIRWSSNSLSEKHYALHNNQLLRKGKMVVGNDESLRKDFLSYFHDGTIEGLLQSLPIPKTVWSSISMDFIEGLPKSYGYTVIFVGQSILKYLLERIVQVTTCEATTFFCIPSTNRWPNRCLEGYLRCMIGENPKEWFKWLPLAELWYNSNYHSSIDTTLFKALYGQPPTTHVPYVEGFSKVDVVDRSLITREQAIDMMKFHLARARNRIKQQSNKNRT</sequence>
<feature type="domain" description="Reverse transcriptase" evidence="1">
    <location>
        <begin position="285"/>
        <end position="425"/>
    </location>
</feature>